<feature type="chain" id="PRO_5006851749" description="N-acetylmuramoyl-L-alanine amidase AmiC" evidence="11">
    <location>
        <begin position="24"/>
        <end position="476"/>
    </location>
</feature>
<evidence type="ECO:0000256" key="7">
    <source>
        <dbReference type="ARBA" id="ARBA00022801"/>
    </source>
</evidence>
<dbReference type="RefSeq" id="WP_059316394.1">
    <property type="nucleotide sequence ID" value="NZ_CP013987.1"/>
</dbReference>
<dbReference type="PANTHER" id="PTHR30404:SF0">
    <property type="entry name" value="N-ACETYLMURAMOYL-L-ALANINE AMIDASE AMIC"/>
    <property type="match status" value="1"/>
</dbReference>
<proteinExistence type="inferred from homology"/>
<dbReference type="FunFam" id="3.40.630.40:FF:000001">
    <property type="entry name" value="N-acetylmuramoyl-L-alanine amidase"/>
    <property type="match status" value="1"/>
</dbReference>
<dbReference type="GO" id="GO:0071555">
    <property type="term" value="P:cell wall organization"/>
    <property type="evidence" value="ECO:0007669"/>
    <property type="project" value="UniProtKB-KW"/>
</dbReference>
<dbReference type="EC" id="3.5.1.28" evidence="4"/>
<evidence type="ECO:0000256" key="11">
    <source>
        <dbReference type="SAM" id="SignalP"/>
    </source>
</evidence>
<evidence type="ECO:0000256" key="2">
    <source>
        <dbReference type="ARBA" id="ARBA00004418"/>
    </source>
</evidence>
<dbReference type="InterPro" id="IPR050695">
    <property type="entry name" value="N-acetylmuramoyl_amidase_3"/>
</dbReference>
<evidence type="ECO:0000256" key="6">
    <source>
        <dbReference type="ARBA" id="ARBA00022764"/>
    </source>
</evidence>
<evidence type="ECO:0000259" key="12">
    <source>
        <dbReference type="PROSITE" id="PS51782"/>
    </source>
</evidence>
<dbReference type="SMART" id="SM00646">
    <property type="entry name" value="Ami_3"/>
    <property type="match status" value="1"/>
</dbReference>
<dbReference type="CDD" id="cd02696">
    <property type="entry name" value="MurNAc-LAA"/>
    <property type="match status" value="1"/>
</dbReference>
<dbReference type="SUPFAM" id="SSF53187">
    <property type="entry name" value="Zn-dependent exopeptidases"/>
    <property type="match status" value="1"/>
</dbReference>
<dbReference type="GO" id="GO:0030288">
    <property type="term" value="C:outer membrane-bounded periplasmic space"/>
    <property type="evidence" value="ECO:0007669"/>
    <property type="project" value="TreeGrafter"/>
</dbReference>
<dbReference type="SUPFAM" id="SSF54106">
    <property type="entry name" value="LysM domain"/>
    <property type="match status" value="1"/>
</dbReference>
<name>A0A0U4P7D4_9PSED</name>
<gene>
    <name evidence="13" type="ORF">APT59_19595</name>
</gene>
<feature type="compositionally biased region" description="Low complexity" evidence="10">
    <location>
        <begin position="151"/>
        <end position="161"/>
    </location>
</feature>
<dbReference type="SMART" id="SM00257">
    <property type="entry name" value="LysM"/>
    <property type="match status" value="1"/>
</dbReference>
<dbReference type="InterPro" id="IPR002508">
    <property type="entry name" value="MurNAc-LAA_cat"/>
</dbReference>
<evidence type="ECO:0000256" key="9">
    <source>
        <dbReference type="ARBA" id="ARBA00074581"/>
    </source>
</evidence>
<dbReference type="AlphaFoldDB" id="A0A0U4P7D4"/>
<dbReference type="InterPro" id="IPR036779">
    <property type="entry name" value="LysM_dom_sf"/>
</dbReference>
<dbReference type="InterPro" id="IPR021731">
    <property type="entry name" value="AMIN_dom"/>
</dbReference>
<comment type="subcellular location">
    <subcellularLocation>
        <location evidence="2">Periplasm</location>
    </subcellularLocation>
</comment>
<evidence type="ECO:0000256" key="10">
    <source>
        <dbReference type="SAM" id="MobiDB-lite"/>
    </source>
</evidence>
<dbReference type="Pfam" id="PF01476">
    <property type="entry name" value="LysM"/>
    <property type="match status" value="1"/>
</dbReference>
<sequence length="476" mass="51156">MRKRFFRSGLGLLLLILSSQLLAATQIKGMRVWRAPDNTRLVFDLTGPVKASVFTLSAPDRIVIDLSGAQLDGGLNEKPLRNTPVTGLRAAQRSPGEVRLVLDTKGALTPKSFTLAPNKEYGNRLVVDLYDQGTDPATSDIPATVTPNLPATPVTPAQPATRLPASPSGKRDVVVVIDPGHGGEDPGAIGRGRLYEKNVVLAIAKQLQANLNRQKGFRAELTRTSDYFIPLRQRQVIARKKGADLFISIHADSAPSASAEGVTVFALSQRGATSEAARWLADAENRSDQVGGVSDALDNKDPMLAGVLMDLSMTATVASSLEVGQTILGQVGRATKLLHSRVEQAGFMVLKSPDIPSILVETGFITNANESAKLASPAHQGLLARQIQAGIVQYFQHRPPPGTYLAWQREQRGGKVGIVRGIDQHRVQPGESLSLIARRYDVDLSTLRAANRLKGDRIRSGQVLTIPTHELAASND</sequence>
<dbReference type="EMBL" id="CP013987">
    <property type="protein sequence ID" value="ALZ86302.1"/>
    <property type="molecule type" value="Genomic_DNA"/>
</dbReference>
<keyword evidence="6" id="KW-0574">Periplasm</keyword>
<reference evidence="13 14" key="1">
    <citation type="submission" date="2016-01" db="EMBL/GenBank/DDBJ databases">
        <title>Annotation of Pseudomonas oryzihabitans USDA-ARS-USMARC-56511.</title>
        <authorList>
            <person name="Harhay G.P."/>
            <person name="Harhay D.M."/>
            <person name="Smith T.P.L."/>
            <person name="Bono J.L."/>
            <person name="Heaton M.P."/>
            <person name="Clawson M.L."/>
            <person name="Chitko-Mckown C.G."/>
            <person name="Capik S.F."/>
            <person name="DeDonder K.D."/>
            <person name="Apley M.D."/>
            <person name="Lubbers B.V."/>
            <person name="White B.J."/>
            <person name="Larson R.L."/>
        </authorList>
    </citation>
    <scope>NUCLEOTIDE SEQUENCE [LARGE SCALE GENOMIC DNA]</scope>
    <source>
        <strain evidence="13 14">USDA-ARS-USMARC-56511</strain>
    </source>
</reference>
<dbReference type="Gene3D" id="3.40.630.40">
    <property type="entry name" value="Zn-dependent exopeptidases"/>
    <property type="match status" value="1"/>
</dbReference>
<dbReference type="Pfam" id="PF11741">
    <property type="entry name" value="AMIN"/>
    <property type="match status" value="1"/>
</dbReference>
<keyword evidence="7" id="KW-0378">Hydrolase</keyword>
<dbReference type="Gene3D" id="2.60.40.3500">
    <property type="match status" value="1"/>
</dbReference>
<dbReference type="InterPro" id="IPR018392">
    <property type="entry name" value="LysM"/>
</dbReference>
<evidence type="ECO:0000313" key="14">
    <source>
        <dbReference type="Proteomes" id="UP000064137"/>
    </source>
</evidence>
<dbReference type="GO" id="GO:0009253">
    <property type="term" value="P:peptidoglycan catabolic process"/>
    <property type="evidence" value="ECO:0007669"/>
    <property type="project" value="InterPro"/>
</dbReference>
<accession>A0A0U4P7D4</accession>
<evidence type="ECO:0000256" key="5">
    <source>
        <dbReference type="ARBA" id="ARBA00022729"/>
    </source>
</evidence>
<protein>
    <recommendedName>
        <fullName evidence="9">N-acetylmuramoyl-L-alanine amidase AmiC</fullName>
        <ecNumber evidence="4">3.5.1.28</ecNumber>
    </recommendedName>
</protein>
<keyword evidence="8" id="KW-0961">Cell wall biogenesis/degradation</keyword>
<dbReference type="Gene3D" id="3.10.350.10">
    <property type="entry name" value="LysM domain"/>
    <property type="match status" value="1"/>
</dbReference>
<evidence type="ECO:0000256" key="3">
    <source>
        <dbReference type="ARBA" id="ARBA00010860"/>
    </source>
</evidence>
<dbReference type="Pfam" id="PF01520">
    <property type="entry name" value="Amidase_3"/>
    <property type="match status" value="1"/>
</dbReference>
<feature type="signal peptide" evidence="11">
    <location>
        <begin position="1"/>
        <end position="23"/>
    </location>
</feature>
<comment type="catalytic activity">
    <reaction evidence="1">
        <text>Hydrolyzes the link between N-acetylmuramoyl residues and L-amino acid residues in certain cell-wall glycopeptides.</text>
        <dbReference type="EC" id="3.5.1.28"/>
    </reaction>
</comment>
<dbReference type="PANTHER" id="PTHR30404">
    <property type="entry name" value="N-ACETYLMURAMOYL-L-ALANINE AMIDASE"/>
    <property type="match status" value="1"/>
</dbReference>
<dbReference type="PROSITE" id="PS51782">
    <property type="entry name" value="LYSM"/>
    <property type="match status" value="1"/>
</dbReference>
<comment type="similarity">
    <text evidence="3">Belongs to the N-acetylmuramoyl-L-alanine amidase 3 family.</text>
</comment>
<evidence type="ECO:0000256" key="1">
    <source>
        <dbReference type="ARBA" id="ARBA00001561"/>
    </source>
</evidence>
<evidence type="ECO:0000256" key="8">
    <source>
        <dbReference type="ARBA" id="ARBA00023316"/>
    </source>
</evidence>
<dbReference type="OrthoDB" id="9806267at2"/>
<keyword evidence="5 11" id="KW-0732">Signal</keyword>
<feature type="region of interest" description="Disordered" evidence="10">
    <location>
        <begin position="147"/>
        <end position="168"/>
    </location>
</feature>
<dbReference type="CDD" id="cd00118">
    <property type="entry name" value="LysM"/>
    <property type="match status" value="1"/>
</dbReference>
<organism evidence="13 14">
    <name type="scientific">Pseudomonas oryzihabitans</name>
    <dbReference type="NCBI Taxonomy" id="47885"/>
    <lineage>
        <taxon>Bacteria</taxon>
        <taxon>Pseudomonadati</taxon>
        <taxon>Pseudomonadota</taxon>
        <taxon>Gammaproteobacteria</taxon>
        <taxon>Pseudomonadales</taxon>
        <taxon>Pseudomonadaceae</taxon>
        <taxon>Pseudomonas</taxon>
    </lineage>
</organism>
<evidence type="ECO:0000256" key="4">
    <source>
        <dbReference type="ARBA" id="ARBA00011901"/>
    </source>
</evidence>
<dbReference type="KEGG" id="por:APT59_19595"/>
<dbReference type="Proteomes" id="UP000064137">
    <property type="component" value="Chromosome"/>
</dbReference>
<feature type="domain" description="LysM" evidence="12">
    <location>
        <begin position="423"/>
        <end position="466"/>
    </location>
</feature>
<dbReference type="GO" id="GO:0008745">
    <property type="term" value="F:N-acetylmuramoyl-L-alanine amidase activity"/>
    <property type="evidence" value="ECO:0007669"/>
    <property type="project" value="UniProtKB-EC"/>
</dbReference>
<evidence type="ECO:0000313" key="13">
    <source>
        <dbReference type="EMBL" id="ALZ86302.1"/>
    </source>
</evidence>